<name>A0A817WLM3_9BILA</name>
<reference evidence="2" key="1">
    <citation type="submission" date="2021-02" db="EMBL/GenBank/DDBJ databases">
        <authorList>
            <person name="Nowell W R."/>
        </authorList>
    </citation>
    <scope>NUCLEOTIDE SEQUENCE</scope>
</reference>
<gene>
    <name evidence="2" type="ORF">LUA448_LOCUS13608</name>
</gene>
<dbReference type="Proteomes" id="UP000663833">
    <property type="component" value="Unassembled WGS sequence"/>
</dbReference>
<evidence type="ECO:0000313" key="2">
    <source>
        <dbReference type="EMBL" id="CAF3357192.1"/>
    </source>
</evidence>
<sequence length="88" mass="10076">MHTLPSDYNLTANDTMPFAYIYSLTTSNRSASLVLIFILSTLCFFGVIFMIFGPMMRSEAIKRVDNYIFGRTPEQRHQVVDGLEQCND</sequence>
<protein>
    <submittedName>
        <fullName evidence="2">Uncharacterized protein</fullName>
    </submittedName>
</protein>
<proteinExistence type="predicted"/>
<organism evidence="2 3">
    <name type="scientific">Rotaria socialis</name>
    <dbReference type="NCBI Taxonomy" id="392032"/>
    <lineage>
        <taxon>Eukaryota</taxon>
        <taxon>Metazoa</taxon>
        <taxon>Spiralia</taxon>
        <taxon>Gnathifera</taxon>
        <taxon>Rotifera</taxon>
        <taxon>Eurotatoria</taxon>
        <taxon>Bdelloidea</taxon>
        <taxon>Philodinida</taxon>
        <taxon>Philodinidae</taxon>
        <taxon>Rotaria</taxon>
    </lineage>
</organism>
<keyword evidence="1" id="KW-0472">Membrane</keyword>
<feature type="transmembrane region" description="Helical" evidence="1">
    <location>
        <begin position="33"/>
        <end position="53"/>
    </location>
</feature>
<comment type="caution">
    <text evidence="2">The sequence shown here is derived from an EMBL/GenBank/DDBJ whole genome shotgun (WGS) entry which is preliminary data.</text>
</comment>
<accession>A0A817WLM3</accession>
<dbReference type="EMBL" id="CAJNYD010001642">
    <property type="protein sequence ID" value="CAF3357192.1"/>
    <property type="molecule type" value="Genomic_DNA"/>
</dbReference>
<evidence type="ECO:0000256" key="1">
    <source>
        <dbReference type="SAM" id="Phobius"/>
    </source>
</evidence>
<evidence type="ECO:0000313" key="3">
    <source>
        <dbReference type="Proteomes" id="UP000663833"/>
    </source>
</evidence>
<keyword evidence="1" id="KW-1133">Transmembrane helix</keyword>
<dbReference type="AlphaFoldDB" id="A0A817WLM3"/>
<keyword evidence="1" id="KW-0812">Transmembrane</keyword>